<dbReference type="Gene3D" id="3.40.50.1000">
    <property type="entry name" value="HAD superfamily/HAD-like"/>
    <property type="match status" value="1"/>
</dbReference>
<proteinExistence type="predicted"/>
<evidence type="ECO:0000313" key="2">
    <source>
        <dbReference type="EMBL" id="BCJ41981.1"/>
    </source>
</evidence>
<dbReference type="Gene3D" id="1.20.120.1600">
    <property type="match status" value="1"/>
</dbReference>
<accession>A0ABM7LRX2</accession>
<keyword evidence="1" id="KW-0378">Hydrolase</keyword>
<protein>
    <submittedName>
        <fullName evidence="2">Haloacid dehalogenase</fullName>
    </submittedName>
</protein>
<dbReference type="PANTHER" id="PTHR43316">
    <property type="entry name" value="HYDROLASE, HALOACID DELAHOGENASE-RELATED"/>
    <property type="match status" value="1"/>
</dbReference>
<dbReference type="NCBIfam" id="TIGR01549">
    <property type="entry name" value="HAD-SF-IA-v1"/>
    <property type="match status" value="1"/>
</dbReference>
<dbReference type="Proteomes" id="UP000676967">
    <property type="component" value="Chromosome"/>
</dbReference>
<dbReference type="PRINTS" id="PR00413">
    <property type="entry name" value="HADHALOGNASE"/>
</dbReference>
<dbReference type="RefSeq" id="WP_229830972.1">
    <property type="nucleotide sequence ID" value="NZ_AP023356.1"/>
</dbReference>
<dbReference type="PANTHER" id="PTHR43316:SF3">
    <property type="entry name" value="HALOACID DEHALOGENASE, TYPE II (AFU_ORTHOLOGUE AFUA_2G07750)-RELATED"/>
    <property type="match status" value="1"/>
</dbReference>
<gene>
    <name evidence="2" type="ORF">Aiant_26380</name>
</gene>
<dbReference type="InterPro" id="IPR006439">
    <property type="entry name" value="HAD-SF_hydro_IA"/>
</dbReference>
<dbReference type="SUPFAM" id="SSF56784">
    <property type="entry name" value="HAD-like"/>
    <property type="match status" value="1"/>
</dbReference>
<evidence type="ECO:0000256" key="1">
    <source>
        <dbReference type="ARBA" id="ARBA00022801"/>
    </source>
</evidence>
<name>A0ABM7LRX2_9ACTN</name>
<dbReference type="EMBL" id="AP023356">
    <property type="protein sequence ID" value="BCJ41981.1"/>
    <property type="molecule type" value="Genomic_DNA"/>
</dbReference>
<dbReference type="Pfam" id="PF00702">
    <property type="entry name" value="Hydrolase"/>
    <property type="match status" value="1"/>
</dbReference>
<dbReference type="InterPro" id="IPR023214">
    <property type="entry name" value="HAD_sf"/>
</dbReference>
<organism evidence="2 3">
    <name type="scientific">Actinoplanes ianthinogenes</name>
    <dbReference type="NCBI Taxonomy" id="122358"/>
    <lineage>
        <taxon>Bacteria</taxon>
        <taxon>Bacillati</taxon>
        <taxon>Actinomycetota</taxon>
        <taxon>Actinomycetes</taxon>
        <taxon>Micromonosporales</taxon>
        <taxon>Micromonosporaceae</taxon>
        <taxon>Actinoplanes</taxon>
    </lineage>
</organism>
<dbReference type="SFLD" id="SFLDG01129">
    <property type="entry name" value="C1.5:_HAD__Beta-PGM__Phosphata"/>
    <property type="match status" value="1"/>
</dbReference>
<dbReference type="InterPro" id="IPR036412">
    <property type="entry name" value="HAD-like_sf"/>
</dbReference>
<sequence>MLRGVLFDLDGTLGDHDTSVHTALTAWLPTVGMTADPETVEHWHTVAEKHLAAWRRREIDFAEQRRRRLRDFGFSYDQATLDDIFRGYLTEYQNAYRSYDDAADALAAVDRAGLRIAVLTNGSAAQQKAKLARMGLADLGPVWTPDDLGTAKPDPGAFSGAVARWGLRPGEVLSVGDRHDLDVLAARAAGLRAVHLDRWGAGPMDEPHRISSLRELADHL</sequence>
<dbReference type="SFLD" id="SFLDS00003">
    <property type="entry name" value="Haloacid_Dehalogenase"/>
    <property type="match status" value="1"/>
</dbReference>
<reference evidence="2 3" key="1">
    <citation type="submission" date="2020-08" db="EMBL/GenBank/DDBJ databases">
        <title>Whole genome shotgun sequence of Actinoplanes ianthinogenes NBRC 13996.</title>
        <authorList>
            <person name="Komaki H."/>
            <person name="Tamura T."/>
        </authorList>
    </citation>
    <scope>NUCLEOTIDE SEQUENCE [LARGE SCALE GENOMIC DNA]</scope>
    <source>
        <strain evidence="2 3">NBRC 13996</strain>
    </source>
</reference>
<keyword evidence="3" id="KW-1185">Reference proteome</keyword>
<evidence type="ECO:0000313" key="3">
    <source>
        <dbReference type="Proteomes" id="UP000676967"/>
    </source>
</evidence>
<dbReference type="InterPro" id="IPR051540">
    <property type="entry name" value="S-2-haloacid_dehalogenase"/>
</dbReference>